<protein>
    <recommendedName>
        <fullName evidence="4">DUF222 domain-containing protein</fullName>
    </recommendedName>
</protein>
<evidence type="ECO:0000313" key="2">
    <source>
        <dbReference type="EMBL" id="AQP47487.1"/>
    </source>
</evidence>
<dbReference type="CDD" id="cd00085">
    <property type="entry name" value="HNHc"/>
    <property type="match status" value="1"/>
</dbReference>
<dbReference type="InterPro" id="IPR003615">
    <property type="entry name" value="HNH_nuc"/>
</dbReference>
<gene>
    <name evidence="2" type="ORF">BW730_08255</name>
</gene>
<name>A0A1Q2CN05_9ACTN</name>
<keyword evidence="3" id="KW-1185">Reference proteome</keyword>
<evidence type="ECO:0000313" key="3">
    <source>
        <dbReference type="Proteomes" id="UP000188145"/>
    </source>
</evidence>
<dbReference type="Proteomes" id="UP000188145">
    <property type="component" value="Chromosome"/>
</dbReference>
<feature type="region of interest" description="Disordered" evidence="1">
    <location>
        <begin position="240"/>
        <end position="260"/>
    </location>
</feature>
<sequence>MAREQAEAIRSAVTCRRRAEADLLASICELAECYRVDTDELLAVLAEKRIRVGAEGTPLVSEFLSLELAGLLECSPHAAGHRLIEALNLKHRHPKLFAAVVELKVEASRAVKAAARCAHLRPEVAEAVTLRWLPRQDALGWTATFNLLDKLIIEADRAAAQERERLAREDRGVHVWGLFDGCMNLTGRLDVLDARSLDVTATRVARLLEDRFPGLTLQQRRAKALGILANPAQALALLQSGDQPTLPGDPEHHEAARPRPSKVYRPELGLAVHIHADSVGGLPPAARVDKAGWITSRLLGELLGEAKVTVHPVIDLADLDPSDGYEPGAQLKRAVEIVMPTEMFPYSNRSSRRLDLDHTVPWREGYRAQTRLGNLVPLNRRAHRAKTARAWKSLQRGPDVLVWESPLGYRYELTPCGTWPLRE</sequence>
<dbReference type="AlphaFoldDB" id="A0A1Q2CN05"/>
<dbReference type="EMBL" id="CP019606">
    <property type="protein sequence ID" value="AQP47487.1"/>
    <property type="molecule type" value="Genomic_DNA"/>
</dbReference>
<dbReference type="STRING" id="1332264.BW730_08255"/>
<dbReference type="KEGG" id="tes:BW730_08255"/>
<organism evidence="2 3">
    <name type="scientific">Tessaracoccus aquimaris</name>
    <dbReference type="NCBI Taxonomy" id="1332264"/>
    <lineage>
        <taxon>Bacteria</taxon>
        <taxon>Bacillati</taxon>
        <taxon>Actinomycetota</taxon>
        <taxon>Actinomycetes</taxon>
        <taxon>Propionibacteriales</taxon>
        <taxon>Propionibacteriaceae</taxon>
        <taxon>Tessaracoccus</taxon>
    </lineage>
</organism>
<proteinExistence type="predicted"/>
<accession>A0A1Q2CN05</accession>
<reference evidence="3" key="1">
    <citation type="submission" date="2017-02" db="EMBL/GenBank/DDBJ databases">
        <title>Tessaracoccus aquaemaris sp. nov., isolated from the intestine of a Korean rockfish, Sebastes schlegelii, in a marine aquaculture pond.</title>
        <authorList>
            <person name="Tak E.J."/>
            <person name="Bae J.-W."/>
        </authorList>
    </citation>
    <scope>NUCLEOTIDE SEQUENCE [LARGE SCALE GENOMIC DNA]</scope>
    <source>
        <strain evidence="3">NSG39</strain>
    </source>
</reference>
<evidence type="ECO:0008006" key="4">
    <source>
        <dbReference type="Google" id="ProtNLM"/>
    </source>
</evidence>
<evidence type="ECO:0000256" key="1">
    <source>
        <dbReference type="SAM" id="MobiDB-lite"/>
    </source>
</evidence>